<keyword evidence="4 11" id="KW-0444">Lipid biosynthesis</keyword>
<dbReference type="GO" id="GO:0005524">
    <property type="term" value="F:ATP binding"/>
    <property type="evidence" value="ECO:0007669"/>
    <property type="project" value="UniProtKB-KW"/>
</dbReference>
<dbReference type="InterPro" id="IPR016270">
    <property type="entry name" value="PGS1"/>
</dbReference>
<comment type="catalytic activity">
    <reaction evidence="10 11">
        <text>a CDP-1,2-diacyl-sn-glycerol + sn-glycerol 3-phosphate = a 1,2-diacyl-sn-glycero-3-phospho-(1'-sn-glycero-3'-phosphate) + CMP + H(+)</text>
        <dbReference type="Rhea" id="RHEA:12593"/>
        <dbReference type="ChEBI" id="CHEBI:15378"/>
        <dbReference type="ChEBI" id="CHEBI:57597"/>
        <dbReference type="ChEBI" id="CHEBI:58332"/>
        <dbReference type="ChEBI" id="CHEBI:60110"/>
        <dbReference type="ChEBI" id="CHEBI:60377"/>
        <dbReference type="EC" id="2.7.8.5"/>
    </reaction>
</comment>
<dbReference type="PANTHER" id="PTHR12586">
    <property type="entry name" value="CDP-DIACYLGLYCEROL--SERINE O-PHOSPHATIDYLTRANSFERASE"/>
    <property type="match status" value="1"/>
</dbReference>
<evidence type="ECO:0000256" key="4">
    <source>
        <dbReference type="ARBA" id="ARBA00022516"/>
    </source>
</evidence>
<evidence type="ECO:0000256" key="1">
    <source>
        <dbReference type="ARBA" id="ARBA00003537"/>
    </source>
</evidence>
<feature type="domain" description="PLD phosphodiesterase" evidence="12">
    <location>
        <begin position="145"/>
        <end position="171"/>
    </location>
</feature>
<keyword evidence="8 11" id="KW-0594">Phospholipid biosynthesis</keyword>
<evidence type="ECO:0000256" key="5">
    <source>
        <dbReference type="ARBA" id="ARBA00022679"/>
    </source>
</evidence>
<dbReference type="GO" id="GO:0005739">
    <property type="term" value="C:mitochondrion"/>
    <property type="evidence" value="ECO:0007669"/>
    <property type="project" value="UniProtKB-SubCell"/>
</dbReference>
<evidence type="ECO:0000313" key="13">
    <source>
        <dbReference type="EMBL" id="CAF4035777.1"/>
    </source>
</evidence>
<keyword evidence="6" id="KW-0677">Repeat</keyword>
<dbReference type="EC" id="2.7.8.5" evidence="11"/>
<evidence type="ECO:0000256" key="6">
    <source>
        <dbReference type="ARBA" id="ARBA00022737"/>
    </source>
</evidence>
<evidence type="ECO:0000313" key="14">
    <source>
        <dbReference type="EMBL" id="CAF4067507.1"/>
    </source>
</evidence>
<accession>A0A8S2P4X1</accession>
<keyword evidence="11" id="KW-0547">Nucleotide-binding</keyword>
<comment type="caution">
    <text evidence="13">The sequence shown here is derived from an EMBL/GenBank/DDBJ whole genome shotgun (WGS) entry which is preliminary data.</text>
</comment>
<dbReference type="GO" id="GO:0032049">
    <property type="term" value="P:cardiolipin biosynthetic process"/>
    <property type="evidence" value="ECO:0007669"/>
    <property type="project" value="InterPro"/>
</dbReference>
<evidence type="ECO:0000313" key="15">
    <source>
        <dbReference type="Proteomes" id="UP000676336"/>
    </source>
</evidence>
<protein>
    <recommendedName>
        <fullName evidence="11">CDP-diacylglycerol--glycerol-3-phosphate 3-phosphatidyltransferase</fullName>
        <ecNumber evidence="11">2.7.8.5</ecNumber>
    </recommendedName>
</protein>
<keyword evidence="11" id="KW-0496">Mitochondrion</keyword>
<keyword evidence="5 11" id="KW-0808">Transferase</keyword>
<dbReference type="GO" id="GO:0008444">
    <property type="term" value="F:CDP-diacylglycerol-glycerol-3-phosphate 3-phosphatidyltransferase activity"/>
    <property type="evidence" value="ECO:0007669"/>
    <property type="project" value="UniProtKB-EC"/>
</dbReference>
<comment type="subcellular location">
    <subcellularLocation>
        <location evidence="11">Mitochondrion</location>
    </subcellularLocation>
</comment>
<comment type="similarity">
    <text evidence="3 11">Belongs to the CDP-alcohol phosphatidyltransferase class-II family.</text>
</comment>
<evidence type="ECO:0000256" key="11">
    <source>
        <dbReference type="RuleBase" id="RU365024"/>
    </source>
</evidence>
<evidence type="ECO:0000256" key="3">
    <source>
        <dbReference type="ARBA" id="ARBA00010682"/>
    </source>
</evidence>
<gene>
    <name evidence="14" type="ORF">BYL167_LOCUS17321</name>
    <name evidence="13" type="ORF">SMN809_LOCUS13827</name>
</gene>
<keyword evidence="11" id="KW-0067">ATP-binding</keyword>
<dbReference type="Gene3D" id="3.30.870.10">
    <property type="entry name" value="Endonuclease Chain A"/>
    <property type="match status" value="1"/>
</dbReference>
<dbReference type="SUPFAM" id="SSF56024">
    <property type="entry name" value="Phospholipase D/nuclease"/>
    <property type="match status" value="1"/>
</dbReference>
<sequence length="209" mass="24350">MNISSSCLNKFDWISNYGPSFVIPASNFDVLYEPSDFFQELNNIFASAKKRIYISSLYFGTDPYEYKLIDSIRTALEKNPSLRLVVLLDHLRGLRIDNHADKTTSKSMFLPLIEKYSSRVDFYLFHTPLLSGLLRKFIPARINESWGVQHMKIYMADNNLIISGANLNKSYFDNRQDRYLKLVNCSHLCKFFVDIIQTMAKQSFKIEKN</sequence>
<evidence type="ECO:0000256" key="9">
    <source>
        <dbReference type="ARBA" id="ARBA00023264"/>
    </source>
</evidence>
<evidence type="ECO:0000256" key="2">
    <source>
        <dbReference type="ARBA" id="ARBA00005042"/>
    </source>
</evidence>
<comment type="function">
    <text evidence="1 11">Functions in the biosynthesis of the anionic phospholipids phosphatidylglycerol and cardiolipin.</text>
</comment>
<dbReference type="PROSITE" id="PS50035">
    <property type="entry name" value="PLD"/>
    <property type="match status" value="1"/>
</dbReference>
<reference evidence="13" key="1">
    <citation type="submission" date="2021-02" db="EMBL/GenBank/DDBJ databases">
        <authorList>
            <person name="Nowell W R."/>
        </authorList>
    </citation>
    <scope>NUCLEOTIDE SEQUENCE</scope>
</reference>
<evidence type="ECO:0000256" key="8">
    <source>
        <dbReference type="ARBA" id="ARBA00023209"/>
    </source>
</evidence>
<evidence type="ECO:0000256" key="7">
    <source>
        <dbReference type="ARBA" id="ARBA00023098"/>
    </source>
</evidence>
<keyword evidence="7 11" id="KW-0443">Lipid metabolism</keyword>
<proteinExistence type="inferred from homology"/>
<dbReference type="EMBL" id="CAJOBH010006830">
    <property type="protein sequence ID" value="CAF4067507.1"/>
    <property type="molecule type" value="Genomic_DNA"/>
</dbReference>
<dbReference type="EMBL" id="CAJOBI010005559">
    <property type="protein sequence ID" value="CAF4035777.1"/>
    <property type="molecule type" value="Genomic_DNA"/>
</dbReference>
<evidence type="ECO:0000256" key="10">
    <source>
        <dbReference type="ARBA" id="ARBA00048586"/>
    </source>
</evidence>
<keyword evidence="9 11" id="KW-1208">Phospholipid metabolism</keyword>
<dbReference type="CDD" id="cd09135">
    <property type="entry name" value="PLDc_PGS1_euk_1"/>
    <property type="match status" value="1"/>
</dbReference>
<name>A0A8S2P4X1_9BILA</name>
<dbReference type="PANTHER" id="PTHR12586:SF1">
    <property type="entry name" value="CDP-DIACYLGLYCEROL--GLYCEROL-3-PHOSPHATE 3-PHOSPHATIDYLTRANSFERASE, MITOCHONDRIAL"/>
    <property type="match status" value="1"/>
</dbReference>
<comment type="pathway">
    <text evidence="2 11">Phospholipid metabolism; phosphatidylglycerol biosynthesis; phosphatidylglycerol from CDP-diacylglycerol: step 1/2.</text>
</comment>
<dbReference type="AlphaFoldDB" id="A0A8S2P4X1"/>
<feature type="non-terminal residue" evidence="13">
    <location>
        <position position="209"/>
    </location>
</feature>
<dbReference type="InterPro" id="IPR001736">
    <property type="entry name" value="PLipase_D/transphosphatidylase"/>
</dbReference>
<evidence type="ECO:0000259" key="12">
    <source>
        <dbReference type="PROSITE" id="PS50035"/>
    </source>
</evidence>
<organism evidence="13 15">
    <name type="scientific">Rotaria magnacalcarata</name>
    <dbReference type="NCBI Taxonomy" id="392030"/>
    <lineage>
        <taxon>Eukaryota</taxon>
        <taxon>Metazoa</taxon>
        <taxon>Spiralia</taxon>
        <taxon>Gnathifera</taxon>
        <taxon>Rotifera</taxon>
        <taxon>Eurotatoria</taxon>
        <taxon>Bdelloidea</taxon>
        <taxon>Philodinida</taxon>
        <taxon>Philodinidae</taxon>
        <taxon>Rotaria</taxon>
    </lineage>
</organism>
<dbReference type="Proteomes" id="UP000681967">
    <property type="component" value="Unassembled WGS sequence"/>
</dbReference>
<dbReference type="Proteomes" id="UP000676336">
    <property type="component" value="Unassembled WGS sequence"/>
</dbReference>